<dbReference type="PROSITE" id="PS50995">
    <property type="entry name" value="HTH_MARR_2"/>
    <property type="match status" value="1"/>
</dbReference>
<dbReference type="PROSITE" id="PS01117">
    <property type="entry name" value="HTH_MARR_1"/>
    <property type="match status" value="1"/>
</dbReference>
<dbReference type="GO" id="GO:0003700">
    <property type="term" value="F:DNA-binding transcription factor activity"/>
    <property type="evidence" value="ECO:0007669"/>
    <property type="project" value="InterPro"/>
</dbReference>
<proteinExistence type="predicted"/>
<dbReference type="PRINTS" id="PR00598">
    <property type="entry name" value="HTHMARR"/>
</dbReference>
<dbReference type="InterPro" id="IPR036390">
    <property type="entry name" value="WH_DNA-bd_sf"/>
</dbReference>
<dbReference type="Pfam" id="PF01047">
    <property type="entry name" value="MarR"/>
    <property type="match status" value="1"/>
</dbReference>
<dbReference type="PANTHER" id="PTHR42756">
    <property type="entry name" value="TRANSCRIPTIONAL REGULATOR, MARR"/>
    <property type="match status" value="1"/>
</dbReference>
<feature type="domain" description="HTH marR-type" evidence="4">
    <location>
        <begin position="2"/>
        <end position="134"/>
    </location>
</feature>
<name>A0A1G8LC43_9FIRM</name>
<keyword evidence="2 5" id="KW-0238">DNA-binding</keyword>
<dbReference type="RefSeq" id="WP_167357548.1">
    <property type="nucleotide sequence ID" value="NZ_FNEH01000008.1"/>
</dbReference>
<evidence type="ECO:0000313" key="5">
    <source>
        <dbReference type="EMBL" id="SDI53274.1"/>
    </source>
</evidence>
<gene>
    <name evidence="5" type="ORF">SAMN04515654_10813</name>
</gene>
<keyword evidence="3" id="KW-0804">Transcription</keyword>
<dbReference type="InterPro" id="IPR023187">
    <property type="entry name" value="Tscrpt_reg_MarR-type_CS"/>
</dbReference>
<protein>
    <submittedName>
        <fullName evidence="5">DNA-binding transcriptional regulator, MarR family</fullName>
    </submittedName>
</protein>
<evidence type="ECO:0000313" key="6">
    <source>
        <dbReference type="Proteomes" id="UP000198945"/>
    </source>
</evidence>
<evidence type="ECO:0000256" key="3">
    <source>
        <dbReference type="ARBA" id="ARBA00023163"/>
    </source>
</evidence>
<dbReference type="Gene3D" id="1.10.10.10">
    <property type="entry name" value="Winged helix-like DNA-binding domain superfamily/Winged helix DNA-binding domain"/>
    <property type="match status" value="1"/>
</dbReference>
<evidence type="ECO:0000256" key="1">
    <source>
        <dbReference type="ARBA" id="ARBA00023015"/>
    </source>
</evidence>
<dbReference type="SMART" id="SM00347">
    <property type="entry name" value="HTH_MARR"/>
    <property type="match status" value="1"/>
</dbReference>
<reference evidence="5 6" key="1">
    <citation type="submission" date="2016-10" db="EMBL/GenBank/DDBJ databases">
        <authorList>
            <person name="de Groot N.N."/>
        </authorList>
    </citation>
    <scope>NUCLEOTIDE SEQUENCE [LARGE SCALE GENOMIC DNA]</scope>
    <source>
        <strain evidence="5 6">WG7</strain>
    </source>
</reference>
<dbReference type="InterPro" id="IPR036388">
    <property type="entry name" value="WH-like_DNA-bd_sf"/>
</dbReference>
<sequence>MKESLGRYITRISKYINYYINKRANNFNLNIKQVHILKTLYTNEGINQEELTDMFKSDKVTISKLLNGLVKEGYVEKKKNENDKRVKNLYVTKKGENIKKEINDILKSTTKILASDFTEKENVVIRELLDRMLENIYEEVNSE</sequence>
<accession>A0A1G8LC43</accession>
<evidence type="ECO:0000256" key="2">
    <source>
        <dbReference type="ARBA" id="ARBA00023125"/>
    </source>
</evidence>
<dbReference type="SUPFAM" id="SSF46785">
    <property type="entry name" value="Winged helix' DNA-binding domain"/>
    <property type="match status" value="1"/>
</dbReference>
<keyword evidence="1" id="KW-0805">Transcription regulation</keyword>
<dbReference type="EMBL" id="FNEH01000008">
    <property type="protein sequence ID" value="SDI53274.1"/>
    <property type="molecule type" value="Genomic_DNA"/>
</dbReference>
<evidence type="ECO:0000259" key="4">
    <source>
        <dbReference type="PROSITE" id="PS50995"/>
    </source>
</evidence>
<dbReference type="GO" id="GO:0003677">
    <property type="term" value="F:DNA binding"/>
    <property type="evidence" value="ECO:0007669"/>
    <property type="project" value="UniProtKB-KW"/>
</dbReference>
<dbReference type="AlphaFoldDB" id="A0A1G8LC43"/>
<organism evidence="5 6">
    <name type="scientific">Halanaerobium congolense</name>
    <dbReference type="NCBI Taxonomy" id="54121"/>
    <lineage>
        <taxon>Bacteria</taxon>
        <taxon>Bacillati</taxon>
        <taxon>Bacillota</taxon>
        <taxon>Clostridia</taxon>
        <taxon>Halanaerobiales</taxon>
        <taxon>Halanaerobiaceae</taxon>
        <taxon>Halanaerobium</taxon>
    </lineage>
</organism>
<dbReference type="InterPro" id="IPR000835">
    <property type="entry name" value="HTH_MarR-typ"/>
</dbReference>
<dbReference type="PANTHER" id="PTHR42756:SF2">
    <property type="entry name" value="MARR FAMILY REGULATORY PROTEIN"/>
    <property type="match status" value="1"/>
</dbReference>
<dbReference type="Proteomes" id="UP000198945">
    <property type="component" value="Unassembled WGS sequence"/>
</dbReference>